<dbReference type="Pfam" id="PF08532">
    <property type="entry name" value="Glyco_hydro_42M"/>
    <property type="match status" value="1"/>
</dbReference>
<dbReference type="PANTHER" id="PTHR36447">
    <property type="entry name" value="BETA-GALACTOSIDASE GANA"/>
    <property type="match status" value="1"/>
</dbReference>
<dbReference type="SUPFAM" id="SSF52317">
    <property type="entry name" value="Class I glutamine amidotransferase-like"/>
    <property type="match status" value="1"/>
</dbReference>
<evidence type="ECO:0000256" key="5">
    <source>
        <dbReference type="ARBA" id="ARBA00022801"/>
    </source>
</evidence>
<keyword evidence="4" id="KW-0479">Metal-binding</keyword>
<dbReference type="InterPro" id="IPR029062">
    <property type="entry name" value="Class_I_gatase-like"/>
</dbReference>
<dbReference type="Gene3D" id="3.40.50.880">
    <property type="match status" value="1"/>
</dbReference>
<comment type="caution">
    <text evidence="10">The sequence shown here is derived from an EMBL/GenBank/DDBJ whole genome shotgun (WGS) entry which is preliminary data.</text>
</comment>
<dbReference type="Gene3D" id="3.20.20.80">
    <property type="entry name" value="Glycosidases"/>
    <property type="match status" value="1"/>
</dbReference>
<evidence type="ECO:0000259" key="8">
    <source>
        <dbReference type="Pfam" id="PF02449"/>
    </source>
</evidence>
<reference evidence="10 11" key="1">
    <citation type="submission" date="2017-11" db="EMBL/GenBank/DDBJ databases">
        <title>Draft genome sequences of strains TRE 1, TRE D, TRE H and TRI 7, isolated from tamarins, belonging to four potential novel Bifidobacterium species.</title>
        <authorList>
            <person name="Mattarelli P."/>
            <person name="Modesto M."/>
            <person name="Bonetti A."/>
            <person name="Puglisi E."/>
            <person name="Morelli L."/>
        </authorList>
    </citation>
    <scope>NUCLEOTIDE SEQUENCE [LARGE SCALE GENOMIC DNA]</scope>
    <source>
        <strain evidence="11">TRED</strain>
    </source>
</reference>
<evidence type="ECO:0000256" key="6">
    <source>
        <dbReference type="ARBA" id="ARBA00022833"/>
    </source>
</evidence>
<dbReference type="OrthoDB" id="9800974at2"/>
<dbReference type="PANTHER" id="PTHR36447:SF2">
    <property type="entry name" value="BETA-GALACTOSIDASE YESZ"/>
    <property type="match status" value="1"/>
</dbReference>
<dbReference type="CDD" id="cd03143">
    <property type="entry name" value="A4_beta-galactosidase_middle_domain"/>
    <property type="match status" value="1"/>
</dbReference>
<dbReference type="InterPro" id="IPR013529">
    <property type="entry name" value="Glyco_hydro_42_N"/>
</dbReference>
<dbReference type="InterPro" id="IPR013738">
    <property type="entry name" value="Beta_galactosidase_Trimer"/>
</dbReference>
<dbReference type="EC" id="3.2.1.23" evidence="3"/>
<dbReference type="RefSeq" id="WP_100497253.1">
    <property type="nucleotide sequence ID" value="NZ_PGLQ01000012.1"/>
</dbReference>
<feature type="domain" description="Glycoside hydrolase family 42 N-terminal" evidence="8">
    <location>
        <begin position="21"/>
        <end position="398"/>
    </location>
</feature>
<dbReference type="GO" id="GO:0009341">
    <property type="term" value="C:beta-galactosidase complex"/>
    <property type="evidence" value="ECO:0007669"/>
    <property type="project" value="InterPro"/>
</dbReference>
<evidence type="ECO:0000256" key="7">
    <source>
        <dbReference type="ARBA" id="ARBA00023295"/>
    </source>
</evidence>
<dbReference type="InterPro" id="IPR003476">
    <property type="entry name" value="Glyco_hydro_42"/>
</dbReference>
<name>A0A2M9HN83_9BIFI</name>
<evidence type="ECO:0000256" key="1">
    <source>
        <dbReference type="ARBA" id="ARBA00001412"/>
    </source>
</evidence>
<organism evidence="10 11">
    <name type="scientific">Bifidobacterium scaligerum</name>
    <dbReference type="NCBI Taxonomy" id="2052656"/>
    <lineage>
        <taxon>Bacteria</taxon>
        <taxon>Bacillati</taxon>
        <taxon>Actinomycetota</taxon>
        <taxon>Actinomycetes</taxon>
        <taxon>Bifidobacteriales</taxon>
        <taxon>Bifidobacteriaceae</taxon>
        <taxon>Bifidobacterium</taxon>
    </lineage>
</organism>
<evidence type="ECO:0000256" key="4">
    <source>
        <dbReference type="ARBA" id="ARBA00022723"/>
    </source>
</evidence>
<keyword evidence="5" id="KW-0378">Hydrolase</keyword>
<comment type="similarity">
    <text evidence="2">Belongs to the glycosyl hydrolase 42 family.</text>
</comment>
<dbReference type="GO" id="GO:0005975">
    <property type="term" value="P:carbohydrate metabolic process"/>
    <property type="evidence" value="ECO:0007669"/>
    <property type="project" value="InterPro"/>
</dbReference>
<evidence type="ECO:0000256" key="2">
    <source>
        <dbReference type="ARBA" id="ARBA00005940"/>
    </source>
</evidence>
<dbReference type="InterPro" id="IPR017853">
    <property type="entry name" value="GH"/>
</dbReference>
<evidence type="ECO:0000256" key="3">
    <source>
        <dbReference type="ARBA" id="ARBA00012756"/>
    </source>
</evidence>
<feature type="domain" description="Beta-galactosidase trimerisation" evidence="9">
    <location>
        <begin position="412"/>
        <end position="641"/>
    </location>
</feature>
<dbReference type="SUPFAM" id="SSF51445">
    <property type="entry name" value="(Trans)glycosidases"/>
    <property type="match status" value="1"/>
</dbReference>
<evidence type="ECO:0000259" key="9">
    <source>
        <dbReference type="Pfam" id="PF08532"/>
    </source>
</evidence>
<sequence>MGSRQPDKFRFGAAFYAEYHAFDTLDEDMRLLAEAHCNTIRVGEGSWSHWEPEDGRFDLDWLEPVLDKAHEYGVEAIIGVPTFAIPLWLARACPEITLVDIHGRRSAYGSREEHSYTYPTFRYYSRRIIEAIVQRYRDHPAVIGWQLHNEPGLKIDYSPFVFEGFKDELRREYGNVEELNRQWGLVFWSHELTDWDDLWEPSGNDQPQYDITWRRYQAKLTDDMLREQRDWIRALCRDDQFITVNFALARPALDEAKSAQLLDVVSFDPYYQMQDGMLLDNPDSDYGAQTESEWKTTGPWGLSLNGDRIYALKQQPFDIAECNGGPIGGSADRFPGYDGQWRQAAWQFILRGAQMIEYWPWRQITTGAETFWGGIIPHDGKPGRVYHQIAELGAELESYGTTILGLHPDYDITILYSVQSRWAMECEPYQARNGFSDAHDARNPQAYEQLFRAFYQGAFLSGRQTRIVYDTQIIDDNGNLRYPAQQFVLHHPVLVAAGTYMISDKLTDWLKDYVQCGGHLIIGPETGIVDNLARAQSHTQPAGLQQLAGASYQETSSLLRNLPIRGCQGYDMRPQSAATVVAQHLEPISGEALCRYEHPFFGRFAAATTHQTGAGRVTVVGTIPNRELMTSIYDAVLAPASVWSDCCKGTAVTHTSAVNGNGERLHALFNWSWDCERVTLPSPCSPANGGEPVQEVMLRPWDVRILAEKPERATADDNKR</sequence>
<keyword evidence="11" id="KW-1185">Reference proteome</keyword>
<dbReference type="AlphaFoldDB" id="A0A2M9HN83"/>
<dbReference type="GO" id="GO:0004565">
    <property type="term" value="F:beta-galactosidase activity"/>
    <property type="evidence" value="ECO:0007669"/>
    <property type="project" value="UniProtKB-EC"/>
</dbReference>
<accession>A0A2M9HN83</accession>
<keyword evidence="7" id="KW-0326">Glycosidase</keyword>
<evidence type="ECO:0000313" key="10">
    <source>
        <dbReference type="EMBL" id="PJM78273.1"/>
    </source>
</evidence>
<protein>
    <recommendedName>
        <fullName evidence="3">beta-galactosidase</fullName>
        <ecNumber evidence="3">3.2.1.23</ecNumber>
    </recommendedName>
</protein>
<proteinExistence type="inferred from homology"/>
<dbReference type="EMBL" id="PGLQ01000012">
    <property type="protein sequence ID" value="PJM78273.1"/>
    <property type="molecule type" value="Genomic_DNA"/>
</dbReference>
<comment type="catalytic activity">
    <reaction evidence="1">
        <text>Hydrolysis of terminal non-reducing beta-D-galactose residues in beta-D-galactosides.</text>
        <dbReference type="EC" id="3.2.1.23"/>
    </reaction>
</comment>
<dbReference type="Pfam" id="PF02449">
    <property type="entry name" value="Glyco_hydro_42"/>
    <property type="match status" value="1"/>
</dbReference>
<dbReference type="Proteomes" id="UP000228755">
    <property type="component" value="Unassembled WGS sequence"/>
</dbReference>
<keyword evidence="6" id="KW-0862">Zinc</keyword>
<gene>
    <name evidence="10" type="ORF">CUU80_10340</name>
</gene>
<dbReference type="GO" id="GO:0046872">
    <property type="term" value="F:metal ion binding"/>
    <property type="evidence" value="ECO:0007669"/>
    <property type="project" value="UniProtKB-KW"/>
</dbReference>
<evidence type="ECO:0000313" key="11">
    <source>
        <dbReference type="Proteomes" id="UP000228755"/>
    </source>
</evidence>